<sequence length="163" mass="17487">MATYGFDGIDQLDETSADLAHALLHGNPVLARFARSEAAPGGGRYFVLEVPSPSGEHGPLLVDTGDRDRVAVRWGRFSAEFDAPPGSGRASELPAAIDLIEDVLAGTCRVFACERDGRFSGCGVVMRESELRRVLTTQPRGTEVTVLHWDRAPAFYVASGAAR</sequence>
<gene>
    <name evidence="1" type="ORF">Pla163_07290</name>
</gene>
<organism evidence="1 2">
    <name type="scientific">Rohdeia mirabilis</name>
    <dbReference type="NCBI Taxonomy" id="2528008"/>
    <lineage>
        <taxon>Bacteria</taxon>
        <taxon>Pseudomonadati</taxon>
        <taxon>Planctomycetota</taxon>
        <taxon>Planctomycetia</taxon>
        <taxon>Planctomycetia incertae sedis</taxon>
        <taxon>Rohdeia</taxon>
    </lineage>
</organism>
<name>A0A518CWN5_9BACT</name>
<evidence type="ECO:0000313" key="2">
    <source>
        <dbReference type="Proteomes" id="UP000319342"/>
    </source>
</evidence>
<keyword evidence="2" id="KW-1185">Reference proteome</keyword>
<evidence type="ECO:0000313" key="1">
    <source>
        <dbReference type="EMBL" id="QDU83630.1"/>
    </source>
</evidence>
<reference evidence="1 2" key="1">
    <citation type="submission" date="2019-02" db="EMBL/GenBank/DDBJ databases">
        <title>Deep-cultivation of Planctomycetes and their phenomic and genomic characterization uncovers novel biology.</title>
        <authorList>
            <person name="Wiegand S."/>
            <person name="Jogler M."/>
            <person name="Boedeker C."/>
            <person name="Pinto D."/>
            <person name="Vollmers J."/>
            <person name="Rivas-Marin E."/>
            <person name="Kohn T."/>
            <person name="Peeters S.H."/>
            <person name="Heuer A."/>
            <person name="Rast P."/>
            <person name="Oberbeckmann S."/>
            <person name="Bunk B."/>
            <person name="Jeske O."/>
            <person name="Meyerdierks A."/>
            <person name="Storesund J.E."/>
            <person name="Kallscheuer N."/>
            <person name="Luecker S."/>
            <person name="Lage O.M."/>
            <person name="Pohl T."/>
            <person name="Merkel B.J."/>
            <person name="Hornburger P."/>
            <person name="Mueller R.-W."/>
            <person name="Bruemmer F."/>
            <person name="Labrenz M."/>
            <person name="Spormann A.M."/>
            <person name="Op den Camp H."/>
            <person name="Overmann J."/>
            <person name="Amann R."/>
            <person name="Jetten M.S.M."/>
            <person name="Mascher T."/>
            <person name="Medema M.H."/>
            <person name="Devos D.P."/>
            <person name="Kaster A.-K."/>
            <person name="Ovreas L."/>
            <person name="Rohde M."/>
            <person name="Galperin M.Y."/>
            <person name="Jogler C."/>
        </authorList>
    </citation>
    <scope>NUCLEOTIDE SEQUENCE [LARGE SCALE GENOMIC DNA]</scope>
    <source>
        <strain evidence="1 2">Pla163</strain>
    </source>
</reference>
<dbReference type="AlphaFoldDB" id="A0A518CWN5"/>
<protein>
    <submittedName>
        <fullName evidence="1">Uncharacterized protein</fullName>
    </submittedName>
</protein>
<dbReference type="EMBL" id="CP036290">
    <property type="protein sequence ID" value="QDU83630.1"/>
    <property type="molecule type" value="Genomic_DNA"/>
</dbReference>
<dbReference type="RefSeq" id="WP_145183673.1">
    <property type="nucleotide sequence ID" value="NZ_CP036290.1"/>
</dbReference>
<proteinExistence type="predicted"/>
<dbReference type="OrthoDB" id="9981055at2"/>
<dbReference type="Proteomes" id="UP000319342">
    <property type="component" value="Chromosome"/>
</dbReference>
<accession>A0A518CWN5</accession>